<dbReference type="InterPro" id="IPR029055">
    <property type="entry name" value="Ntn_hydrolases_N"/>
</dbReference>
<keyword evidence="5" id="KW-0963">Cytoplasm</keyword>
<evidence type="ECO:0000256" key="10">
    <source>
        <dbReference type="SAM" id="MobiDB-lite"/>
    </source>
</evidence>
<keyword evidence="6 9" id="KW-0647">Proteasome</keyword>
<keyword evidence="7 8" id="KW-0539">Nucleus</keyword>
<evidence type="ECO:0000256" key="9">
    <source>
        <dbReference type="PROSITE-ProRule" id="PRU00808"/>
    </source>
</evidence>
<sequence>MCPTSKLVSLLSIISKMGSNKVNVMFRNQYDNDVTTWSPQGRLHQVEYAMEAVKQGSATVGLKNKDSFAVLLALKRSTSELSAHQKKITPLDSHVGMAIAGLTADARMLSRYMRNECTNQRYAHNESLPVNRLVTSLGNKMQSSTQRYDRRPYGVGLLIAGYDSMGPHVYQTCPSANYFDCKAMSIGARSQSARTYLEKHLDAFPGSDLKALVRHGLLALRECLPNDMELNSKNVSIAIVGKGHPFTVYDDQRVEQYLALITEAERKGRGSGNALLAADGPVDGEPEPQPQDPQMAGPEVEEHMAKKNEWKVCPNVDNNRRQLIGDNDNRLKTEFIDQCIDSLLARDLHTICRSFAYKRIETFIHSICLFSPFIPVFDSCCDREMEVLSPQTAHEVSAYVGGDRVATADGEEIRIPRPANAFMLFGKEFRKVLANKFQDLSNKQISKILGDEWKKMDVELKTHYHKLAEDAHRQHLEKYPAFDSVFDLTLRFLGYYYSPLEARQRKAERKRKSKMSRSCQRAKTSLHMNYPVIEPFGGNRSFPLQSPMHQLIRPVFGTPIPPRARFAQHVLRYGPNQPFGGFFRYGFPQPQPRPVFVVPVAADHSYAAASQPTFDQSVQQFVTYNESLESQTNETQVQTHDIKVEEMSGTTDIDLLSTFLPPMHNPTEATAVVESEDSIDSNEVTIRESEVTKMSNASIDKDSTLKSFKDEPFDEDSIDTNETKVVVKSNDQ</sequence>
<dbReference type="SMART" id="SM00948">
    <property type="entry name" value="Proteasome_A_N"/>
    <property type="match status" value="1"/>
</dbReference>
<comment type="similarity">
    <text evidence="9">Belongs to the peptidase T1A family.</text>
</comment>
<dbReference type="AlphaFoldDB" id="A0A7R9KRK9"/>
<organism evidence="12">
    <name type="scientific">Medioppia subpectinata</name>
    <dbReference type="NCBI Taxonomy" id="1979941"/>
    <lineage>
        <taxon>Eukaryota</taxon>
        <taxon>Metazoa</taxon>
        <taxon>Ecdysozoa</taxon>
        <taxon>Arthropoda</taxon>
        <taxon>Chelicerata</taxon>
        <taxon>Arachnida</taxon>
        <taxon>Acari</taxon>
        <taxon>Acariformes</taxon>
        <taxon>Sarcoptiformes</taxon>
        <taxon>Oribatida</taxon>
        <taxon>Brachypylina</taxon>
        <taxon>Oppioidea</taxon>
        <taxon>Oppiidae</taxon>
        <taxon>Medioppia</taxon>
    </lineage>
</organism>
<dbReference type="PROSITE" id="PS00388">
    <property type="entry name" value="PROTEASOME_ALPHA_1"/>
    <property type="match status" value="1"/>
</dbReference>
<keyword evidence="13" id="KW-1185">Reference proteome</keyword>
<dbReference type="InterPro" id="IPR035144">
    <property type="entry name" value="Proteasome_alpha1"/>
</dbReference>
<evidence type="ECO:0000313" key="13">
    <source>
        <dbReference type="Proteomes" id="UP000759131"/>
    </source>
</evidence>
<dbReference type="InterPro" id="IPR001353">
    <property type="entry name" value="Proteasome_sua/b"/>
</dbReference>
<evidence type="ECO:0000259" key="11">
    <source>
        <dbReference type="PROSITE" id="PS50118"/>
    </source>
</evidence>
<evidence type="ECO:0000256" key="2">
    <source>
        <dbReference type="ARBA" id="ARBA00004123"/>
    </source>
</evidence>
<comment type="function">
    <text evidence="1">The proteasome is a multicatalytic proteinase complex which is characterized by its ability to cleave peptides with Arg, Phe, Tyr, Leu, and Glu adjacent to the leaving group at neutral or slightly basic pH. The proteasome has an ATP-dependent proteolytic activity.</text>
</comment>
<dbReference type="SUPFAM" id="SSF56235">
    <property type="entry name" value="N-terminal nucleophile aminohydrolases (Ntn hydrolases)"/>
    <property type="match status" value="1"/>
</dbReference>
<dbReference type="InterPro" id="IPR036910">
    <property type="entry name" value="HMG_box_dom_sf"/>
</dbReference>
<dbReference type="InterPro" id="IPR023332">
    <property type="entry name" value="Proteasome_alpha-type"/>
</dbReference>
<comment type="subcellular location">
    <subcellularLocation>
        <location evidence="3">Cytoplasm</location>
    </subcellularLocation>
    <subcellularLocation>
        <location evidence="2">Nucleus</location>
    </subcellularLocation>
</comment>
<reference evidence="12" key="1">
    <citation type="submission" date="2020-11" db="EMBL/GenBank/DDBJ databases">
        <authorList>
            <person name="Tran Van P."/>
        </authorList>
    </citation>
    <scope>NUCLEOTIDE SEQUENCE</scope>
</reference>
<dbReference type="Gene3D" id="3.60.20.10">
    <property type="entry name" value="Glutamine Phosphoribosylpyrophosphate, subunit 1, domain 1"/>
    <property type="match status" value="1"/>
</dbReference>
<evidence type="ECO:0000256" key="1">
    <source>
        <dbReference type="ARBA" id="ARBA00002000"/>
    </source>
</evidence>
<evidence type="ECO:0000256" key="6">
    <source>
        <dbReference type="ARBA" id="ARBA00022942"/>
    </source>
</evidence>
<name>A0A7R9KRK9_9ACAR</name>
<dbReference type="SMART" id="SM00398">
    <property type="entry name" value="HMG"/>
    <property type="match status" value="1"/>
</dbReference>
<protein>
    <recommendedName>
        <fullName evidence="4">Proteasome subunit alpha type-1</fullName>
    </recommendedName>
</protein>
<dbReference type="GO" id="GO:0019773">
    <property type="term" value="C:proteasome core complex, alpha-subunit complex"/>
    <property type="evidence" value="ECO:0007669"/>
    <property type="project" value="UniProtKB-UniRule"/>
</dbReference>
<dbReference type="Pfam" id="PF10584">
    <property type="entry name" value="Proteasome_A_N"/>
    <property type="match status" value="1"/>
</dbReference>
<dbReference type="PROSITE" id="PS50118">
    <property type="entry name" value="HMG_BOX_2"/>
    <property type="match status" value="1"/>
</dbReference>
<feature type="domain" description="HMG box" evidence="11">
    <location>
        <begin position="415"/>
        <end position="483"/>
    </location>
</feature>
<dbReference type="CDD" id="cd03749">
    <property type="entry name" value="proteasome_alpha_type_1"/>
    <property type="match status" value="1"/>
</dbReference>
<evidence type="ECO:0000256" key="3">
    <source>
        <dbReference type="ARBA" id="ARBA00004496"/>
    </source>
</evidence>
<feature type="DNA-binding region" description="HMG box" evidence="8">
    <location>
        <begin position="415"/>
        <end position="483"/>
    </location>
</feature>
<evidence type="ECO:0000256" key="5">
    <source>
        <dbReference type="ARBA" id="ARBA00022490"/>
    </source>
</evidence>
<dbReference type="EMBL" id="OC858679">
    <property type="protein sequence ID" value="CAD7626730.1"/>
    <property type="molecule type" value="Genomic_DNA"/>
</dbReference>
<dbReference type="SUPFAM" id="SSF47095">
    <property type="entry name" value="HMG-box"/>
    <property type="match status" value="1"/>
</dbReference>
<accession>A0A7R9KRK9</accession>
<dbReference type="Pfam" id="PF00227">
    <property type="entry name" value="Proteasome"/>
    <property type="match status" value="1"/>
</dbReference>
<dbReference type="Proteomes" id="UP000759131">
    <property type="component" value="Unassembled WGS sequence"/>
</dbReference>
<dbReference type="OrthoDB" id="431557at2759"/>
<gene>
    <name evidence="12" type="ORF">OSB1V03_LOCUS7162</name>
</gene>
<dbReference type="GO" id="GO:0005737">
    <property type="term" value="C:cytoplasm"/>
    <property type="evidence" value="ECO:0007669"/>
    <property type="project" value="UniProtKB-SubCell"/>
</dbReference>
<dbReference type="GO" id="GO:0003677">
    <property type="term" value="F:DNA binding"/>
    <property type="evidence" value="ECO:0007669"/>
    <property type="project" value="UniProtKB-UniRule"/>
</dbReference>
<dbReference type="InterPro" id="IPR009071">
    <property type="entry name" value="HMG_box_dom"/>
</dbReference>
<evidence type="ECO:0000313" key="12">
    <source>
        <dbReference type="EMBL" id="CAD7626730.1"/>
    </source>
</evidence>
<feature type="region of interest" description="Disordered" evidence="10">
    <location>
        <begin position="271"/>
        <end position="297"/>
    </location>
</feature>
<dbReference type="InterPro" id="IPR000426">
    <property type="entry name" value="Proteasome_asu_N"/>
</dbReference>
<dbReference type="CDD" id="cd01389">
    <property type="entry name" value="HMG-box_ROX1-like"/>
    <property type="match status" value="1"/>
</dbReference>
<proteinExistence type="inferred from homology"/>
<dbReference type="Pfam" id="PF00505">
    <property type="entry name" value="HMG_box"/>
    <property type="match status" value="1"/>
</dbReference>
<evidence type="ECO:0000256" key="4">
    <source>
        <dbReference type="ARBA" id="ARBA00021331"/>
    </source>
</evidence>
<evidence type="ECO:0000256" key="7">
    <source>
        <dbReference type="ARBA" id="ARBA00023242"/>
    </source>
</evidence>
<dbReference type="PROSITE" id="PS51475">
    <property type="entry name" value="PROTEASOME_ALPHA_2"/>
    <property type="match status" value="1"/>
</dbReference>
<evidence type="ECO:0000256" key="8">
    <source>
        <dbReference type="PROSITE-ProRule" id="PRU00267"/>
    </source>
</evidence>
<dbReference type="PANTHER" id="PTHR11599">
    <property type="entry name" value="PROTEASOME SUBUNIT ALPHA/BETA"/>
    <property type="match status" value="1"/>
</dbReference>
<dbReference type="FunFam" id="3.60.20.10:FF:000063">
    <property type="entry name" value="Proteasome subunit alpha type"/>
    <property type="match status" value="1"/>
</dbReference>
<dbReference type="Gene3D" id="1.10.30.10">
    <property type="entry name" value="High mobility group box domain"/>
    <property type="match status" value="1"/>
</dbReference>
<dbReference type="GO" id="GO:0006511">
    <property type="term" value="P:ubiquitin-dependent protein catabolic process"/>
    <property type="evidence" value="ECO:0007669"/>
    <property type="project" value="InterPro"/>
</dbReference>
<dbReference type="GO" id="GO:0005634">
    <property type="term" value="C:nucleus"/>
    <property type="evidence" value="ECO:0007669"/>
    <property type="project" value="UniProtKB-SubCell"/>
</dbReference>
<keyword evidence="8" id="KW-0238">DNA-binding</keyword>
<dbReference type="EMBL" id="CAJPIZ010004104">
    <property type="protein sequence ID" value="CAG2107160.1"/>
    <property type="molecule type" value="Genomic_DNA"/>
</dbReference>
<dbReference type="InterPro" id="IPR050115">
    <property type="entry name" value="Proteasome_alpha"/>
</dbReference>